<evidence type="ECO:0000259" key="11">
    <source>
        <dbReference type="Pfam" id="PF01370"/>
    </source>
</evidence>
<evidence type="ECO:0000313" key="13">
    <source>
        <dbReference type="Proteomes" id="UP000000647"/>
    </source>
</evidence>
<name>A1WV35_HALHL</name>
<comment type="similarity">
    <text evidence="4 10">Belongs to the NAD(P)-dependent epimerase/dehydratase family.</text>
</comment>
<protein>
    <recommendedName>
        <fullName evidence="6 10">UDP-glucose 4-epimerase</fullName>
        <ecNumber evidence="5 10">5.1.3.2</ecNumber>
    </recommendedName>
</protein>
<dbReference type="PANTHER" id="PTHR43725:SF53">
    <property type="entry name" value="UDP-ARABINOSE 4-EPIMERASE 1"/>
    <property type="match status" value="1"/>
</dbReference>
<keyword evidence="13" id="KW-1185">Reference proteome</keyword>
<keyword evidence="9 10" id="KW-0119">Carbohydrate metabolism</keyword>
<evidence type="ECO:0000256" key="6">
    <source>
        <dbReference type="ARBA" id="ARBA00018569"/>
    </source>
</evidence>
<evidence type="ECO:0000256" key="8">
    <source>
        <dbReference type="ARBA" id="ARBA00023235"/>
    </source>
</evidence>
<dbReference type="UniPathway" id="UPA00214"/>
<comment type="catalytic activity">
    <reaction evidence="1 10">
        <text>UDP-alpha-D-glucose = UDP-alpha-D-galactose</text>
        <dbReference type="Rhea" id="RHEA:22168"/>
        <dbReference type="ChEBI" id="CHEBI:58885"/>
        <dbReference type="ChEBI" id="CHEBI:66914"/>
        <dbReference type="EC" id="5.1.3.2"/>
    </reaction>
</comment>
<dbReference type="EMBL" id="CP000544">
    <property type="protein sequence ID" value="ABM61547.1"/>
    <property type="molecule type" value="Genomic_DNA"/>
</dbReference>
<dbReference type="CDD" id="cd05247">
    <property type="entry name" value="UDP_G4E_1_SDR_e"/>
    <property type="match status" value="1"/>
</dbReference>
<evidence type="ECO:0000256" key="5">
    <source>
        <dbReference type="ARBA" id="ARBA00013189"/>
    </source>
</evidence>
<reference evidence="12 13" key="2">
    <citation type="journal article" date="2013" name="Stand. Genomic Sci.">
        <title>Complete genome sequence of Halorhodospira halophila SL1.</title>
        <authorList>
            <person name="Challacombe J.F."/>
            <person name="Majid S."/>
            <person name="Deole R."/>
            <person name="Brettin T.S."/>
            <person name="Bruce D."/>
            <person name="Delano S.F."/>
            <person name="Detter J.C."/>
            <person name="Gleasner C.D."/>
            <person name="Han C.S."/>
            <person name="Misra M."/>
            <person name="Reitenga K.G."/>
            <person name="Mikhailova N."/>
            <person name="Woyke T."/>
            <person name="Pitluck S."/>
            <person name="Nolan M."/>
            <person name="Land M.L."/>
            <person name="Saunders E."/>
            <person name="Tapia R."/>
            <person name="Lapidus A."/>
            <person name="Ivanova N."/>
            <person name="Hoff W.D."/>
        </authorList>
    </citation>
    <scope>NUCLEOTIDE SEQUENCE [LARGE SCALE GENOMIC DNA]</scope>
    <source>
        <strain evidence="13">DSM 244 / SL1</strain>
    </source>
</reference>
<gene>
    <name evidence="12" type="ordered locus">Hhal_0769</name>
</gene>
<dbReference type="InterPro" id="IPR036291">
    <property type="entry name" value="NAD(P)-bd_dom_sf"/>
</dbReference>
<evidence type="ECO:0000256" key="2">
    <source>
        <dbReference type="ARBA" id="ARBA00001911"/>
    </source>
</evidence>
<sequence length="329" mass="35970">MTILVTGGAGYIGSHMVRRLLADGYEVVALDNLSTGHRWAVPEECLEVGDLQDRDALSTLFQRYRFSAVVHFAASSLVGESEERPLEYHENNVGGTLNLLRACLELGTTRLIFSSSAAVYGAPSESPIPESVAPAPINPYGVSKMVCERMLADVSVGTSLRFVSLRYFNAAGADPKGRLGECHEPETHLIPRLLQVVSGRSAGFTLYGDDYPTPDGTCIRDYIHVEDLVEAHVIALAHLEAGGESRTFNCGYGRGYSVREVIEVARAVTGHPLPVDVGPRRPGDPSQLVADGSALRETLGWRPRYESLETIVRDAWRWESRLQGMTQSR</sequence>
<accession>A1WV35</accession>
<dbReference type="Gene3D" id="3.90.25.10">
    <property type="entry name" value="UDP-galactose 4-epimerase, domain 1"/>
    <property type="match status" value="1"/>
</dbReference>
<dbReference type="HOGENOM" id="CLU_007383_1_10_6"/>
<evidence type="ECO:0000256" key="4">
    <source>
        <dbReference type="ARBA" id="ARBA00007637"/>
    </source>
</evidence>
<evidence type="ECO:0000256" key="1">
    <source>
        <dbReference type="ARBA" id="ARBA00000083"/>
    </source>
</evidence>
<evidence type="ECO:0000256" key="7">
    <source>
        <dbReference type="ARBA" id="ARBA00023027"/>
    </source>
</evidence>
<dbReference type="eggNOG" id="COG1087">
    <property type="taxonomic scope" value="Bacteria"/>
</dbReference>
<comment type="cofactor">
    <cofactor evidence="2 10">
        <name>NAD(+)</name>
        <dbReference type="ChEBI" id="CHEBI:57540"/>
    </cofactor>
</comment>
<comment type="subunit">
    <text evidence="10">Homodimer.</text>
</comment>
<comment type="pathway">
    <text evidence="3 10">Carbohydrate metabolism; galactose metabolism.</text>
</comment>
<evidence type="ECO:0000256" key="10">
    <source>
        <dbReference type="RuleBase" id="RU366046"/>
    </source>
</evidence>
<dbReference type="AlphaFoldDB" id="A1WV35"/>
<evidence type="ECO:0000313" key="12">
    <source>
        <dbReference type="EMBL" id="ABM61547.1"/>
    </source>
</evidence>
<dbReference type="Gene3D" id="3.40.50.720">
    <property type="entry name" value="NAD(P)-binding Rossmann-like Domain"/>
    <property type="match status" value="1"/>
</dbReference>
<feature type="domain" description="NAD-dependent epimerase/dehydratase" evidence="11">
    <location>
        <begin position="3"/>
        <end position="251"/>
    </location>
</feature>
<dbReference type="Proteomes" id="UP000000647">
    <property type="component" value="Chromosome"/>
</dbReference>
<dbReference type="InterPro" id="IPR005886">
    <property type="entry name" value="UDP_G4E"/>
</dbReference>
<evidence type="ECO:0000256" key="9">
    <source>
        <dbReference type="ARBA" id="ARBA00023277"/>
    </source>
</evidence>
<dbReference type="KEGG" id="hha:Hhal_0769"/>
<organism evidence="12 13">
    <name type="scientific">Halorhodospira halophila (strain DSM 244 / SL1)</name>
    <name type="common">Ectothiorhodospira halophila (strain DSM 244 / SL1)</name>
    <dbReference type="NCBI Taxonomy" id="349124"/>
    <lineage>
        <taxon>Bacteria</taxon>
        <taxon>Pseudomonadati</taxon>
        <taxon>Pseudomonadota</taxon>
        <taxon>Gammaproteobacteria</taxon>
        <taxon>Chromatiales</taxon>
        <taxon>Ectothiorhodospiraceae</taxon>
        <taxon>Halorhodospira</taxon>
    </lineage>
</organism>
<dbReference type="GO" id="GO:0033499">
    <property type="term" value="P:galactose catabolic process via UDP-galactose, Leloir pathway"/>
    <property type="evidence" value="ECO:0007669"/>
    <property type="project" value="TreeGrafter"/>
</dbReference>
<dbReference type="SUPFAM" id="SSF51735">
    <property type="entry name" value="NAD(P)-binding Rossmann-fold domains"/>
    <property type="match status" value="1"/>
</dbReference>
<proteinExistence type="inferred from homology"/>
<keyword evidence="8 10" id="KW-0413">Isomerase</keyword>
<dbReference type="InterPro" id="IPR001509">
    <property type="entry name" value="Epimerase_deHydtase"/>
</dbReference>
<keyword evidence="7 10" id="KW-0520">NAD</keyword>
<dbReference type="RefSeq" id="WP_011813570.1">
    <property type="nucleotide sequence ID" value="NC_008789.1"/>
</dbReference>
<dbReference type="GO" id="GO:0003978">
    <property type="term" value="F:UDP-glucose 4-epimerase activity"/>
    <property type="evidence" value="ECO:0007669"/>
    <property type="project" value="UniProtKB-UniRule"/>
</dbReference>
<dbReference type="PANTHER" id="PTHR43725">
    <property type="entry name" value="UDP-GLUCOSE 4-EPIMERASE"/>
    <property type="match status" value="1"/>
</dbReference>
<dbReference type="EC" id="5.1.3.2" evidence="5 10"/>
<dbReference type="OrthoDB" id="9803010at2"/>
<dbReference type="NCBIfam" id="TIGR01179">
    <property type="entry name" value="galE"/>
    <property type="match status" value="1"/>
</dbReference>
<evidence type="ECO:0000256" key="3">
    <source>
        <dbReference type="ARBA" id="ARBA00004947"/>
    </source>
</evidence>
<dbReference type="Pfam" id="PF01370">
    <property type="entry name" value="Epimerase"/>
    <property type="match status" value="1"/>
</dbReference>
<reference evidence="13" key="1">
    <citation type="submission" date="2006-12" db="EMBL/GenBank/DDBJ databases">
        <title>Complete sequence of Halorhodospira halophila SL1.</title>
        <authorList>
            <consortium name="US DOE Joint Genome Institute"/>
            <person name="Copeland A."/>
            <person name="Lucas S."/>
            <person name="Lapidus A."/>
            <person name="Barry K."/>
            <person name="Detter J.C."/>
            <person name="Glavina del Rio T."/>
            <person name="Hammon N."/>
            <person name="Israni S."/>
            <person name="Dalin E."/>
            <person name="Tice H."/>
            <person name="Pitluck S."/>
            <person name="Saunders E."/>
            <person name="Brettin T."/>
            <person name="Bruce D."/>
            <person name="Han C."/>
            <person name="Tapia R."/>
            <person name="Schmutz J."/>
            <person name="Larimer F."/>
            <person name="Land M."/>
            <person name="Hauser L."/>
            <person name="Kyrpides N."/>
            <person name="Mikhailova N."/>
            <person name="Hoff W."/>
            <person name="Richardson P."/>
        </authorList>
    </citation>
    <scope>NUCLEOTIDE SEQUENCE [LARGE SCALE GENOMIC DNA]</scope>
    <source>
        <strain evidence="13">DSM 244 / SL1</strain>
    </source>
</reference>
<dbReference type="STRING" id="349124.Hhal_0769"/>